<evidence type="ECO:0000313" key="3">
    <source>
        <dbReference type="EMBL" id="MFD1229346.1"/>
    </source>
</evidence>
<dbReference type="Pfam" id="PF17930">
    <property type="entry name" value="LpxI_N"/>
    <property type="match status" value="1"/>
</dbReference>
<evidence type="ECO:0000259" key="1">
    <source>
        <dbReference type="Pfam" id="PF06230"/>
    </source>
</evidence>
<keyword evidence="4" id="KW-1185">Reference proteome</keyword>
<accession>A0ABW3VAH4</accession>
<dbReference type="InterPro" id="IPR010415">
    <property type="entry name" value="LpxI_C"/>
</dbReference>
<dbReference type="InterPro" id="IPR041255">
    <property type="entry name" value="LpxI_N"/>
</dbReference>
<feature type="domain" description="LpxI C-terminal" evidence="1">
    <location>
        <begin position="151"/>
        <end position="285"/>
    </location>
</feature>
<protein>
    <submittedName>
        <fullName evidence="3">LpxI family protein</fullName>
    </submittedName>
</protein>
<dbReference type="RefSeq" id="WP_289387166.1">
    <property type="nucleotide sequence ID" value="NZ_JAUCBM010000004.1"/>
</dbReference>
<dbReference type="Gene3D" id="3.40.50.20">
    <property type="match status" value="1"/>
</dbReference>
<reference evidence="4" key="1">
    <citation type="journal article" date="2019" name="Int. J. Syst. Evol. Microbiol.">
        <title>The Global Catalogue of Microorganisms (GCM) 10K type strain sequencing project: providing services to taxonomists for standard genome sequencing and annotation.</title>
        <authorList>
            <consortium name="The Broad Institute Genomics Platform"/>
            <consortium name="The Broad Institute Genome Sequencing Center for Infectious Disease"/>
            <person name="Wu L."/>
            <person name="Ma J."/>
        </authorList>
    </citation>
    <scope>NUCLEOTIDE SEQUENCE [LARGE SCALE GENOMIC DNA]</scope>
    <source>
        <strain evidence="4">CCUG 49584</strain>
    </source>
</reference>
<gene>
    <name evidence="3" type="ORF">ACFQ35_19570</name>
</gene>
<sequence length="293" mass="31109">MIKSDVPVQANHADARTAIIAGNGLLPQVVAEALEKKGNPPFVICLKGEADEGLYKYDHVVVSIVEFTPLIRALKQSGAKNVILAGGVRQRPHLSDIRLDMTTLRALPRVFRALGKGDDALLRAFIGLLESYGFNMVGAHQIVPDILAPSASVLTATTPDKKEQHNIDLGREAAFMLGKLDVGQGAIAVGGRVVALEGVEGTDNMIERVRQLRQEGRIPRQGGVLVKCAKPTQDERADLPTIGIDTITNIAAAGLAGVAIEAGRTVMLSYHDTVQAANVQNLFIVTFDGAASA</sequence>
<comment type="caution">
    <text evidence="3">The sequence shown here is derived from an EMBL/GenBank/DDBJ whole genome shotgun (WGS) entry which is preliminary data.</text>
</comment>
<dbReference type="PANTHER" id="PTHR39962">
    <property type="entry name" value="BLL4848 PROTEIN"/>
    <property type="match status" value="1"/>
</dbReference>
<dbReference type="Gene3D" id="3.40.140.80">
    <property type="match status" value="1"/>
</dbReference>
<proteinExistence type="predicted"/>
<evidence type="ECO:0000313" key="4">
    <source>
        <dbReference type="Proteomes" id="UP001597263"/>
    </source>
</evidence>
<feature type="domain" description="LpxI N-terminal" evidence="2">
    <location>
        <begin position="17"/>
        <end position="146"/>
    </location>
</feature>
<dbReference type="Pfam" id="PF06230">
    <property type="entry name" value="LpxI_C"/>
    <property type="match status" value="1"/>
</dbReference>
<dbReference type="InterPro" id="IPR053174">
    <property type="entry name" value="LpxI"/>
</dbReference>
<organism evidence="3 4">
    <name type="scientific">Pseudochrobactrum kiredjianiae</name>
    <dbReference type="NCBI Taxonomy" id="386305"/>
    <lineage>
        <taxon>Bacteria</taxon>
        <taxon>Pseudomonadati</taxon>
        <taxon>Pseudomonadota</taxon>
        <taxon>Alphaproteobacteria</taxon>
        <taxon>Hyphomicrobiales</taxon>
        <taxon>Brucellaceae</taxon>
        <taxon>Pseudochrobactrum</taxon>
    </lineage>
</organism>
<dbReference type="InterPro" id="IPR043167">
    <property type="entry name" value="LpxI_C_sf"/>
</dbReference>
<evidence type="ECO:0000259" key="2">
    <source>
        <dbReference type="Pfam" id="PF17930"/>
    </source>
</evidence>
<dbReference type="PANTHER" id="PTHR39962:SF1">
    <property type="entry name" value="LPXI FAMILY PROTEIN"/>
    <property type="match status" value="1"/>
</dbReference>
<dbReference type="EMBL" id="JBHTMA010000040">
    <property type="protein sequence ID" value="MFD1229346.1"/>
    <property type="molecule type" value="Genomic_DNA"/>
</dbReference>
<name>A0ABW3VAH4_9HYPH</name>
<dbReference type="Proteomes" id="UP001597263">
    <property type="component" value="Unassembled WGS sequence"/>
</dbReference>